<protein>
    <submittedName>
        <fullName evidence="1">Uncharacterized protein</fullName>
    </submittedName>
</protein>
<evidence type="ECO:0000313" key="2">
    <source>
        <dbReference type="Proteomes" id="UP001151760"/>
    </source>
</evidence>
<evidence type="ECO:0000313" key="1">
    <source>
        <dbReference type="EMBL" id="GJS81989.1"/>
    </source>
</evidence>
<keyword evidence="2" id="KW-1185">Reference proteome</keyword>
<gene>
    <name evidence="1" type="ORF">Tco_0748530</name>
</gene>
<accession>A0ABQ4YVY6</accession>
<dbReference type="EMBL" id="BQNB010010789">
    <property type="protein sequence ID" value="GJS81989.1"/>
    <property type="molecule type" value="Genomic_DNA"/>
</dbReference>
<name>A0ABQ4YVY6_9ASTR</name>
<sequence length="97" mass="11058">MVVRTLNVEKDHFRPINDDDEIPGIEVPFLSVMGALLFLSSHTRLDISFPLNLLARQEAPIVVHEDDATCIAQHNDGYIKGDKTKRILPKFFFTHDL</sequence>
<reference evidence="1" key="1">
    <citation type="journal article" date="2022" name="Int. J. Mol. Sci.">
        <title>Draft Genome of Tanacetum Coccineum: Genomic Comparison of Closely Related Tanacetum-Family Plants.</title>
        <authorList>
            <person name="Yamashiro T."/>
            <person name="Shiraishi A."/>
            <person name="Nakayama K."/>
            <person name="Satake H."/>
        </authorList>
    </citation>
    <scope>NUCLEOTIDE SEQUENCE</scope>
</reference>
<comment type="caution">
    <text evidence="1">The sequence shown here is derived from an EMBL/GenBank/DDBJ whole genome shotgun (WGS) entry which is preliminary data.</text>
</comment>
<reference evidence="1" key="2">
    <citation type="submission" date="2022-01" db="EMBL/GenBank/DDBJ databases">
        <authorList>
            <person name="Yamashiro T."/>
            <person name="Shiraishi A."/>
            <person name="Satake H."/>
            <person name="Nakayama K."/>
        </authorList>
    </citation>
    <scope>NUCLEOTIDE SEQUENCE</scope>
</reference>
<dbReference type="Proteomes" id="UP001151760">
    <property type="component" value="Unassembled WGS sequence"/>
</dbReference>
<proteinExistence type="predicted"/>
<organism evidence="1 2">
    <name type="scientific">Tanacetum coccineum</name>
    <dbReference type="NCBI Taxonomy" id="301880"/>
    <lineage>
        <taxon>Eukaryota</taxon>
        <taxon>Viridiplantae</taxon>
        <taxon>Streptophyta</taxon>
        <taxon>Embryophyta</taxon>
        <taxon>Tracheophyta</taxon>
        <taxon>Spermatophyta</taxon>
        <taxon>Magnoliopsida</taxon>
        <taxon>eudicotyledons</taxon>
        <taxon>Gunneridae</taxon>
        <taxon>Pentapetalae</taxon>
        <taxon>asterids</taxon>
        <taxon>campanulids</taxon>
        <taxon>Asterales</taxon>
        <taxon>Asteraceae</taxon>
        <taxon>Asteroideae</taxon>
        <taxon>Anthemideae</taxon>
        <taxon>Anthemidinae</taxon>
        <taxon>Tanacetum</taxon>
    </lineage>
</organism>